<evidence type="ECO:0000256" key="14">
    <source>
        <dbReference type="ARBA" id="ARBA00024827"/>
    </source>
</evidence>
<evidence type="ECO:0000256" key="10">
    <source>
        <dbReference type="ARBA" id="ARBA00022777"/>
    </source>
</evidence>
<dbReference type="InterPro" id="IPR004358">
    <property type="entry name" value="Sig_transdc_His_kin-like_C"/>
</dbReference>
<evidence type="ECO:0000256" key="9">
    <source>
        <dbReference type="ARBA" id="ARBA00022723"/>
    </source>
</evidence>
<keyword evidence="10" id="KW-0418">Kinase</keyword>
<keyword evidence="6" id="KW-0004">4Fe-4S</keyword>
<dbReference type="GO" id="GO:0046872">
    <property type="term" value="F:metal ion binding"/>
    <property type="evidence" value="ECO:0007669"/>
    <property type="project" value="UniProtKB-KW"/>
</dbReference>
<organism evidence="19 20">
    <name type="scientific">Deinococcus koreensis</name>
    <dbReference type="NCBI Taxonomy" id="2054903"/>
    <lineage>
        <taxon>Bacteria</taxon>
        <taxon>Thermotogati</taxon>
        <taxon>Deinococcota</taxon>
        <taxon>Deinococci</taxon>
        <taxon>Deinococcales</taxon>
        <taxon>Deinococcaceae</taxon>
        <taxon>Deinococcus</taxon>
    </lineage>
</organism>
<feature type="transmembrane region" description="Helical" evidence="17">
    <location>
        <begin position="36"/>
        <end position="58"/>
    </location>
</feature>
<comment type="caution">
    <text evidence="19">The sequence shown here is derived from an EMBL/GenBank/DDBJ whole genome shotgun (WGS) entry which is preliminary data.</text>
</comment>
<dbReference type="EC" id="2.7.13.3" evidence="4"/>
<dbReference type="SMART" id="SM00387">
    <property type="entry name" value="HATPase_c"/>
    <property type="match status" value="1"/>
</dbReference>
<proteinExistence type="predicted"/>
<evidence type="ECO:0000256" key="17">
    <source>
        <dbReference type="SAM" id="Phobius"/>
    </source>
</evidence>
<dbReference type="GO" id="GO:0000155">
    <property type="term" value="F:phosphorelay sensor kinase activity"/>
    <property type="evidence" value="ECO:0007669"/>
    <property type="project" value="InterPro"/>
</dbReference>
<evidence type="ECO:0000256" key="5">
    <source>
        <dbReference type="ARBA" id="ARBA00017322"/>
    </source>
</evidence>
<dbReference type="InterPro" id="IPR005467">
    <property type="entry name" value="His_kinase_dom"/>
</dbReference>
<evidence type="ECO:0000256" key="13">
    <source>
        <dbReference type="ARBA" id="ARBA00023014"/>
    </source>
</evidence>
<dbReference type="Pfam" id="PF02518">
    <property type="entry name" value="HATPase_c"/>
    <property type="match status" value="1"/>
</dbReference>
<evidence type="ECO:0000256" key="3">
    <source>
        <dbReference type="ARBA" id="ARBA00004496"/>
    </source>
</evidence>
<dbReference type="Gene3D" id="3.30.565.10">
    <property type="entry name" value="Histidine kinase-like ATPase, C-terminal domain"/>
    <property type="match status" value="1"/>
</dbReference>
<comment type="catalytic activity">
    <reaction evidence="1">
        <text>ATP + protein L-histidine = ADP + protein N-phospho-L-histidine.</text>
        <dbReference type="EC" id="2.7.13.3"/>
    </reaction>
</comment>
<dbReference type="PROSITE" id="PS50109">
    <property type="entry name" value="HIS_KIN"/>
    <property type="match status" value="1"/>
</dbReference>
<gene>
    <name evidence="19" type="ORF">CVO96_17340</name>
</gene>
<dbReference type="SUPFAM" id="SSF55874">
    <property type="entry name" value="ATPase domain of HSP90 chaperone/DNA topoisomerase II/histidine kinase"/>
    <property type="match status" value="1"/>
</dbReference>
<dbReference type="GO" id="GO:0005737">
    <property type="term" value="C:cytoplasm"/>
    <property type="evidence" value="ECO:0007669"/>
    <property type="project" value="UniProtKB-SubCell"/>
</dbReference>
<dbReference type="Pfam" id="PF07730">
    <property type="entry name" value="HisKA_3"/>
    <property type="match status" value="1"/>
</dbReference>
<evidence type="ECO:0000256" key="16">
    <source>
        <dbReference type="SAM" id="Coils"/>
    </source>
</evidence>
<comment type="subcellular location">
    <subcellularLocation>
        <location evidence="3">Cytoplasm</location>
    </subcellularLocation>
</comment>
<dbReference type="InterPro" id="IPR003594">
    <property type="entry name" value="HATPase_dom"/>
</dbReference>
<evidence type="ECO:0000259" key="18">
    <source>
        <dbReference type="PROSITE" id="PS50109"/>
    </source>
</evidence>
<feature type="transmembrane region" description="Helical" evidence="17">
    <location>
        <begin position="175"/>
        <end position="196"/>
    </location>
</feature>
<evidence type="ECO:0000256" key="4">
    <source>
        <dbReference type="ARBA" id="ARBA00012438"/>
    </source>
</evidence>
<accession>A0A2K3UT58</accession>
<evidence type="ECO:0000256" key="2">
    <source>
        <dbReference type="ARBA" id="ARBA00001966"/>
    </source>
</evidence>
<dbReference type="AlphaFoldDB" id="A0A2K3UT58"/>
<dbReference type="PANTHER" id="PTHR24421">
    <property type="entry name" value="NITRATE/NITRITE SENSOR PROTEIN NARX-RELATED"/>
    <property type="match status" value="1"/>
</dbReference>
<evidence type="ECO:0000256" key="11">
    <source>
        <dbReference type="ARBA" id="ARBA00023004"/>
    </source>
</evidence>
<keyword evidence="9" id="KW-0479">Metal-binding</keyword>
<evidence type="ECO:0000313" key="20">
    <source>
        <dbReference type="Proteomes" id="UP000236379"/>
    </source>
</evidence>
<sequence>MGGDEGARWLASCLGAAMTSHRWFPAQPLFVHNQRAWVTAWACALGVGVLLALALATFRAGSWQAFSSLPAFPTLMLGTAGLIVWSAAGLRLHRRWSGNVLFLLTFMTGGCALMLWLGELHDDFGLLSFVVVLQVFIFLPFVLAVLAVLIIVGISVADTALRLRPQGIRISPDELTWEIVSALAGGLLMTAIIGYMHSVNRQVQVRQELIERLEATQRDLAQREREAGILSERARLSRDLHDTLAQGFTSIVTQLSAAELALNGPEPAARQQLLLARRTARDHLGEIRRLVWALRPSALETQPLEHALRRAVADWSARTGVVAAFTVVGETVALRPEADVALLRTVQEALANIERHAGARHVEVLLGRDEGYVMLDVADDGQGFSPEQPRLGFGLLGLNERLAALGGRLLLDSTPGEGTTVTAALPLLTAVPHLQAWP</sequence>
<keyword evidence="12" id="KW-0902">Two-component regulatory system</keyword>
<evidence type="ECO:0000256" key="12">
    <source>
        <dbReference type="ARBA" id="ARBA00023012"/>
    </source>
</evidence>
<keyword evidence="8" id="KW-0808">Transferase</keyword>
<evidence type="ECO:0000313" key="19">
    <source>
        <dbReference type="EMBL" id="PNY79719.1"/>
    </source>
</evidence>
<evidence type="ECO:0000256" key="6">
    <source>
        <dbReference type="ARBA" id="ARBA00022485"/>
    </source>
</evidence>
<keyword evidence="11" id="KW-0408">Iron</keyword>
<evidence type="ECO:0000256" key="15">
    <source>
        <dbReference type="ARBA" id="ARBA00030800"/>
    </source>
</evidence>
<evidence type="ECO:0000256" key="1">
    <source>
        <dbReference type="ARBA" id="ARBA00000085"/>
    </source>
</evidence>
<dbReference type="PRINTS" id="PR00344">
    <property type="entry name" value="BCTRLSENSOR"/>
</dbReference>
<dbReference type="PANTHER" id="PTHR24421:SF62">
    <property type="entry name" value="SENSORY TRANSDUCTION HISTIDINE KINASE"/>
    <property type="match status" value="1"/>
</dbReference>
<dbReference type="Gene3D" id="1.20.5.1930">
    <property type="match status" value="1"/>
</dbReference>
<evidence type="ECO:0000256" key="7">
    <source>
        <dbReference type="ARBA" id="ARBA00022490"/>
    </source>
</evidence>
<reference evidence="19 20" key="1">
    <citation type="submission" date="2018-01" db="EMBL/GenBank/DDBJ databases">
        <title>Deinococcus koreensis sp. nov., a radiation-resistant bacterium isolated from river water.</title>
        <authorList>
            <person name="Choi A."/>
        </authorList>
    </citation>
    <scope>NUCLEOTIDE SEQUENCE [LARGE SCALE GENOMIC DNA]</scope>
    <source>
        <strain evidence="19 20">SJW1-2</strain>
    </source>
</reference>
<keyword evidence="17" id="KW-0472">Membrane</keyword>
<evidence type="ECO:0000256" key="8">
    <source>
        <dbReference type="ARBA" id="ARBA00022679"/>
    </source>
</evidence>
<dbReference type="GO" id="GO:0051539">
    <property type="term" value="F:4 iron, 4 sulfur cluster binding"/>
    <property type="evidence" value="ECO:0007669"/>
    <property type="project" value="UniProtKB-KW"/>
</dbReference>
<protein>
    <recommendedName>
        <fullName evidence="5">Oxygen sensor histidine kinase NreB</fullName>
        <ecNumber evidence="4">2.7.13.3</ecNumber>
    </recommendedName>
    <alternativeName>
        <fullName evidence="15">Nitrogen regulation protein B</fullName>
    </alternativeName>
</protein>
<keyword evidence="16" id="KW-0175">Coiled coil</keyword>
<keyword evidence="20" id="KW-1185">Reference proteome</keyword>
<feature type="transmembrane region" description="Helical" evidence="17">
    <location>
        <begin position="124"/>
        <end position="154"/>
    </location>
</feature>
<dbReference type="GO" id="GO:0046983">
    <property type="term" value="F:protein dimerization activity"/>
    <property type="evidence" value="ECO:0007669"/>
    <property type="project" value="InterPro"/>
</dbReference>
<dbReference type="InterPro" id="IPR011712">
    <property type="entry name" value="Sig_transdc_His_kin_sub3_dim/P"/>
</dbReference>
<name>A0A2K3UT58_9DEIO</name>
<keyword evidence="17" id="KW-1133">Transmembrane helix</keyword>
<comment type="cofactor">
    <cofactor evidence="2">
        <name>[4Fe-4S] cluster</name>
        <dbReference type="ChEBI" id="CHEBI:49883"/>
    </cofactor>
</comment>
<dbReference type="InterPro" id="IPR050482">
    <property type="entry name" value="Sensor_HK_TwoCompSys"/>
</dbReference>
<dbReference type="Proteomes" id="UP000236379">
    <property type="component" value="Unassembled WGS sequence"/>
</dbReference>
<comment type="function">
    <text evidence="14">Member of the two-component regulatory system NreB/NreC involved in the control of dissimilatory nitrate/nitrite reduction in response to oxygen. NreB functions as a direct oxygen sensor histidine kinase which is autophosphorylated, in the absence of oxygen, probably at the conserved histidine residue, and transfers its phosphate group probably to a conserved aspartate residue of NreC. NreB/NreC activates the expression of the nitrate (narGHJI) and nitrite (nir) reductase operons, as well as the putative nitrate transporter gene narT.</text>
</comment>
<keyword evidence="13" id="KW-0411">Iron-sulfur</keyword>
<keyword evidence="7" id="KW-0963">Cytoplasm</keyword>
<dbReference type="CDD" id="cd16917">
    <property type="entry name" value="HATPase_UhpB-NarQ-NarX-like"/>
    <property type="match status" value="1"/>
</dbReference>
<feature type="coiled-coil region" evidence="16">
    <location>
        <begin position="206"/>
        <end position="233"/>
    </location>
</feature>
<feature type="transmembrane region" description="Helical" evidence="17">
    <location>
        <begin position="70"/>
        <end position="88"/>
    </location>
</feature>
<feature type="transmembrane region" description="Helical" evidence="17">
    <location>
        <begin position="100"/>
        <end position="118"/>
    </location>
</feature>
<dbReference type="InterPro" id="IPR036890">
    <property type="entry name" value="HATPase_C_sf"/>
</dbReference>
<feature type="domain" description="Histidine kinase" evidence="18">
    <location>
        <begin position="342"/>
        <end position="429"/>
    </location>
</feature>
<dbReference type="GO" id="GO:0016020">
    <property type="term" value="C:membrane"/>
    <property type="evidence" value="ECO:0007669"/>
    <property type="project" value="InterPro"/>
</dbReference>
<dbReference type="EMBL" id="PPPD01000002">
    <property type="protein sequence ID" value="PNY79719.1"/>
    <property type="molecule type" value="Genomic_DNA"/>
</dbReference>
<keyword evidence="17" id="KW-0812">Transmembrane</keyword>